<evidence type="ECO:0000256" key="8">
    <source>
        <dbReference type="ARBA" id="ARBA00032824"/>
    </source>
</evidence>
<dbReference type="InterPro" id="IPR050924">
    <property type="entry name" value="Peroxiredoxin_BCP/PrxQ"/>
</dbReference>
<name>A0AAU7BVC4_9FLAO</name>
<evidence type="ECO:0000256" key="1">
    <source>
        <dbReference type="ARBA" id="ARBA00003330"/>
    </source>
</evidence>
<keyword evidence="7" id="KW-0676">Redox-active center</keyword>
<dbReference type="PANTHER" id="PTHR42801:SF7">
    <property type="entry name" value="SLL1159 PROTEIN"/>
    <property type="match status" value="1"/>
</dbReference>
<comment type="function">
    <text evidence="1">Thiol-specific peroxidase that catalyzes the reduction of hydrogen peroxide and organic hydroperoxides to water and alcohols, respectively. Plays a role in cell protection against oxidative stress by detoxifying peroxides and as sensor of hydrogen peroxide-mediated signaling events.</text>
</comment>
<feature type="chain" id="PRO_5043649741" description="thioredoxin-dependent peroxiredoxin" evidence="12">
    <location>
        <begin position="23"/>
        <end position="200"/>
    </location>
</feature>
<reference evidence="14" key="1">
    <citation type="submission" date="2024-05" db="EMBL/GenBank/DDBJ databases">
        <title>Pontimicrobium maritimus sp. nov., isolated form sea water.</title>
        <authorList>
            <person name="Muhammad N."/>
            <person name="Vuong T.Q."/>
            <person name="Han H.L."/>
            <person name="Kim S.-G."/>
        </authorList>
    </citation>
    <scope>NUCLEOTIDE SEQUENCE</scope>
    <source>
        <strain evidence="14">SW4</strain>
    </source>
</reference>
<dbReference type="GO" id="GO:0034599">
    <property type="term" value="P:cellular response to oxidative stress"/>
    <property type="evidence" value="ECO:0007669"/>
    <property type="project" value="TreeGrafter"/>
</dbReference>
<evidence type="ECO:0000256" key="6">
    <source>
        <dbReference type="ARBA" id="ARBA00023157"/>
    </source>
</evidence>
<dbReference type="EMBL" id="CP157199">
    <property type="protein sequence ID" value="XBG62269.1"/>
    <property type="molecule type" value="Genomic_DNA"/>
</dbReference>
<comment type="similarity">
    <text evidence="9">Belongs to the peroxiredoxin family. BCP/PrxQ subfamily.</text>
</comment>
<evidence type="ECO:0000259" key="13">
    <source>
        <dbReference type="PROSITE" id="PS51352"/>
    </source>
</evidence>
<comment type="catalytic activity">
    <reaction evidence="11">
        <text>a hydroperoxide + [thioredoxin]-dithiol = an alcohol + [thioredoxin]-disulfide + H2O</text>
        <dbReference type="Rhea" id="RHEA:62620"/>
        <dbReference type="Rhea" id="RHEA-COMP:10698"/>
        <dbReference type="Rhea" id="RHEA-COMP:10700"/>
        <dbReference type="ChEBI" id="CHEBI:15377"/>
        <dbReference type="ChEBI" id="CHEBI:29950"/>
        <dbReference type="ChEBI" id="CHEBI:30879"/>
        <dbReference type="ChEBI" id="CHEBI:35924"/>
        <dbReference type="ChEBI" id="CHEBI:50058"/>
        <dbReference type="EC" id="1.11.1.24"/>
    </reaction>
</comment>
<keyword evidence="4" id="KW-0049">Antioxidant</keyword>
<dbReference type="SUPFAM" id="SSF52833">
    <property type="entry name" value="Thioredoxin-like"/>
    <property type="match status" value="1"/>
</dbReference>
<keyword evidence="5" id="KW-0560">Oxidoreductase</keyword>
<evidence type="ECO:0000256" key="11">
    <source>
        <dbReference type="ARBA" id="ARBA00049091"/>
    </source>
</evidence>
<dbReference type="InterPro" id="IPR013766">
    <property type="entry name" value="Thioredoxin_domain"/>
</dbReference>
<dbReference type="GO" id="GO:0005737">
    <property type="term" value="C:cytoplasm"/>
    <property type="evidence" value="ECO:0007669"/>
    <property type="project" value="TreeGrafter"/>
</dbReference>
<dbReference type="PROSITE" id="PS51352">
    <property type="entry name" value="THIOREDOXIN_2"/>
    <property type="match status" value="1"/>
</dbReference>
<dbReference type="Gene3D" id="3.40.30.10">
    <property type="entry name" value="Glutaredoxin"/>
    <property type="match status" value="1"/>
</dbReference>
<evidence type="ECO:0000256" key="10">
    <source>
        <dbReference type="ARBA" id="ARBA00042639"/>
    </source>
</evidence>
<dbReference type="CDD" id="cd02970">
    <property type="entry name" value="PRX_like2"/>
    <property type="match status" value="1"/>
</dbReference>
<evidence type="ECO:0000256" key="5">
    <source>
        <dbReference type="ARBA" id="ARBA00023002"/>
    </source>
</evidence>
<sequence length="200" mass="22164">MKTKTIKLLAFFFLTSILTIDAQTPQNPEDISPLLIGEKLPEAILLDENGESVNLNEEIAKKNTVLVFYRGGWCPYCNMQLAGLAESEAAILELGYQIIAVSPDDYRNLKPSVEKNKTSYKLYSDADGSFIKNLGIGFTPSEGTTNYIAKKTTGKTTDVLPVPTVLVLNKSGEILFEYISPNYKQRISHELLLAVLKNVQ</sequence>
<dbReference type="InterPro" id="IPR000866">
    <property type="entry name" value="AhpC/TSA"/>
</dbReference>
<evidence type="ECO:0000256" key="9">
    <source>
        <dbReference type="ARBA" id="ARBA00038489"/>
    </source>
</evidence>
<feature type="domain" description="Thioredoxin" evidence="13">
    <location>
        <begin position="34"/>
        <end position="200"/>
    </location>
</feature>
<dbReference type="EC" id="1.11.1.24" evidence="2"/>
<dbReference type="GO" id="GO:0045454">
    <property type="term" value="P:cell redox homeostasis"/>
    <property type="evidence" value="ECO:0007669"/>
    <property type="project" value="TreeGrafter"/>
</dbReference>
<keyword evidence="12" id="KW-0732">Signal</keyword>
<dbReference type="InterPro" id="IPR036249">
    <property type="entry name" value="Thioredoxin-like_sf"/>
</dbReference>
<dbReference type="Pfam" id="PF00578">
    <property type="entry name" value="AhpC-TSA"/>
    <property type="match status" value="1"/>
</dbReference>
<keyword evidence="3" id="KW-0575">Peroxidase</keyword>
<dbReference type="PANTHER" id="PTHR42801">
    <property type="entry name" value="THIOREDOXIN-DEPENDENT PEROXIDE REDUCTASE"/>
    <property type="match status" value="1"/>
</dbReference>
<evidence type="ECO:0000256" key="4">
    <source>
        <dbReference type="ARBA" id="ARBA00022862"/>
    </source>
</evidence>
<dbReference type="AlphaFoldDB" id="A0AAU7BVC4"/>
<dbReference type="GO" id="GO:0008379">
    <property type="term" value="F:thioredoxin peroxidase activity"/>
    <property type="evidence" value="ECO:0007669"/>
    <property type="project" value="TreeGrafter"/>
</dbReference>
<evidence type="ECO:0000256" key="7">
    <source>
        <dbReference type="ARBA" id="ARBA00023284"/>
    </source>
</evidence>
<proteinExistence type="inferred from homology"/>
<keyword evidence="6" id="KW-1015">Disulfide bond</keyword>
<evidence type="ECO:0000256" key="3">
    <source>
        <dbReference type="ARBA" id="ARBA00022559"/>
    </source>
</evidence>
<dbReference type="RefSeq" id="WP_347925377.1">
    <property type="nucleotide sequence ID" value="NZ_CP157199.1"/>
</dbReference>
<evidence type="ECO:0000256" key="2">
    <source>
        <dbReference type="ARBA" id="ARBA00013017"/>
    </source>
</evidence>
<feature type="signal peptide" evidence="12">
    <location>
        <begin position="1"/>
        <end position="22"/>
    </location>
</feature>
<protein>
    <recommendedName>
        <fullName evidence="2">thioredoxin-dependent peroxiredoxin</fullName>
        <ecNumber evidence="2">1.11.1.24</ecNumber>
    </recommendedName>
    <alternativeName>
        <fullName evidence="8">Thioredoxin peroxidase</fullName>
    </alternativeName>
    <alternativeName>
        <fullName evidence="10">Thioredoxin-dependent peroxiredoxin Bcp</fullName>
    </alternativeName>
</protein>
<evidence type="ECO:0000313" key="14">
    <source>
        <dbReference type="EMBL" id="XBG62269.1"/>
    </source>
</evidence>
<organism evidence="14">
    <name type="scientific">Pontimicrobium sp. SW4</name>
    <dbReference type="NCBI Taxonomy" id="3153519"/>
    <lineage>
        <taxon>Bacteria</taxon>
        <taxon>Pseudomonadati</taxon>
        <taxon>Bacteroidota</taxon>
        <taxon>Flavobacteriia</taxon>
        <taxon>Flavobacteriales</taxon>
        <taxon>Flavobacteriaceae</taxon>
        <taxon>Pontimicrobium</taxon>
    </lineage>
</organism>
<accession>A0AAU7BVC4</accession>
<evidence type="ECO:0000256" key="12">
    <source>
        <dbReference type="SAM" id="SignalP"/>
    </source>
</evidence>
<gene>
    <name evidence="14" type="ORF">ABGB03_05040</name>
</gene>